<reference evidence="2 3" key="1">
    <citation type="submission" date="2023-03" db="EMBL/GenBank/DDBJ databases">
        <title>Bacillus Genome Sequencing.</title>
        <authorList>
            <person name="Dunlap C."/>
        </authorList>
    </citation>
    <scope>NUCLEOTIDE SEQUENCE [LARGE SCALE GENOMIC DNA]</scope>
    <source>
        <strain evidence="2 3">B-23453</strain>
    </source>
</reference>
<dbReference type="EMBL" id="JARMAB010000006">
    <property type="protein sequence ID" value="MED1202568.1"/>
    <property type="molecule type" value="Genomic_DNA"/>
</dbReference>
<dbReference type="SUPFAM" id="SSF47413">
    <property type="entry name" value="lambda repressor-like DNA-binding domains"/>
    <property type="match status" value="1"/>
</dbReference>
<accession>A0ABU6MD22</accession>
<proteinExistence type="predicted"/>
<keyword evidence="3" id="KW-1185">Reference proteome</keyword>
<comment type="caution">
    <text evidence="2">The sequence shown here is derived from an EMBL/GenBank/DDBJ whole genome shotgun (WGS) entry which is preliminary data.</text>
</comment>
<dbReference type="RefSeq" id="WP_066265444.1">
    <property type="nucleotide sequence ID" value="NZ_JARMAB010000006.1"/>
</dbReference>
<dbReference type="InterPro" id="IPR001387">
    <property type="entry name" value="Cro/C1-type_HTH"/>
</dbReference>
<feature type="domain" description="HTH cro/C1-type" evidence="1">
    <location>
        <begin position="8"/>
        <end position="62"/>
    </location>
</feature>
<dbReference type="Gene3D" id="1.10.260.40">
    <property type="entry name" value="lambda repressor-like DNA-binding domains"/>
    <property type="match status" value="1"/>
</dbReference>
<protein>
    <submittedName>
        <fullName evidence="2">Helix-turn-helix transcriptional regulator</fullName>
    </submittedName>
</protein>
<dbReference type="CDD" id="cd00093">
    <property type="entry name" value="HTH_XRE"/>
    <property type="match status" value="1"/>
</dbReference>
<name>A0ABU6MD22_9BACI</name>
<dbReference type="Proteomes" id="UP001341444">
    <property type="component" value="Unassembled WGS sequence"/>
</dbReference>
<evidence type="ECO:0000259" key="1">
    <source>
        <dbReference type="PROSITE" id="PS50943"/>
    </source>
</evidence>
<sequence>MKITADVLYKIRKVYRLTQVAMGNLINLSGAQVNRIEKKKSNLTDAVVERLISTFKLTPQRLSELLADFDKYGKGF</sequence>
<dbReference type="InterPro" id="IPR010982">
    <property type="entry name" value="Lambda_DNA-bd_dom_sf"/>
</dbReference>
<organism evidence="2 3">
    <name type="scientific">Heyndrickxia acidicola</name>
    <dbReference type="NCBI Taxonomy" id="209389"/>
    <lineage>
        <taxon>Bacteria</taxon>
        <taxon>Bacillati</taxon>
        <taxon>Bacillota</taxon>
        <taxon>Bacilli</taxon>
        <taxon>Bacillales</taxon>
        <taxon>Bacillaceae</taxon>
        <taxon>Heyndrickxia</taxon>
    </lineage>
</organism>
<evidence type="ECO:0000313" key="3">
    <source>
        <dbReference type="Proteomes" id="UP001341444"/>
    </source>
</evidence>
<evidence type="ECO:0000313" key="2">
    <source>
        <dbReference type="EMBL" id="MED1202568.1"/>
    </source>
</evidence>
<dbReference type="PROSITE" id="PS50943">
    <property type="entry name" value="HTH_CROC1"/>
    <property type="match status" value="1"/>
</dbReference>
<gene>
    <name evidence="2" type="ORF">P4T90_05610</name>
</gene>